<sequence length="105" mass="11338">MPPASSPETDALTQPTAPLEYGPPSPVQKSSPTGKNKKGKNSKLSLLPPDAFEDKLIVMADVCAYFHVAYKHIINHVPLKIKHSMHQALAGKPLVTLLQSLIMTA</sequence>
<protein>
    <submittedName>
        <fullName evidence="2">Uncharacterized protein</fullName>
    </submittedName>
</protein>
<dbReference type="EMBL" id="KN819363">
    <property type="protein sequence ID" value="KIJ12480.1"/>
    <property type="molecule type" value="Genomic_DNA"/>
</dbReference>
<gene>
    <name evidence="2" type="ORF">PAXINDRAFT_14680</name>
</gene>
<reference evidence="3" key="2">
    <citation type="submission" date="2015-01" db="EMBL/GenBank/DDBJ databases">
        <title>Evolutionary Origins and Diversification of the Mycorrhizal Mutualists.</title>
        <authorList>
            <consortium name="DOE Joint Genome Institute"/>
            <consortium name="Mycorrhizal Genomics Consortium"/>
            <person name="Kohler A."/>
            <person name="Kuo A."/>
            <person name="Nagy L.G."/>
            <person name="Floudas D."/>
            <person name="Copeland A."/>
            <person name="Barry K.W."/>
            <person name="Cichocki N."/>
            <person name="Veneault-Fourrey C."/>
            <person name="LaButti K."/>
            <person name="Lindquist E.A."/>
            <person name="Lipzen A."/>
            <person name="Lundell T."/>
            <person name="Morin E."/>
            <person name="Murat C."/>
            <person name="Riley R."/>
            <person name="Ohm R."/>
            <person name="Sun H."/>
            <person name="Tunlid A."/>
            <person name="Henrissat B."/>
            <person name="Grigoriev I.V."/>
            <person name="Hibbett D.S."/>
            <person name="Martin F."/>
        </authorList>
    </citation>
    <scope>NUCLEOTIDE SEQUENCE [LARGE SCALE GENOMIC DNA]</scope>
    <source>
        <strain evidence="3">ATCC 200175</strain>
    </source>
</reference>
<proteinExistence type="predicted"/>
<name>A0A0C9TA14_PAXIN</name>
<evidence type="ECO:0000313" key="2">
    <source>
        <dbReference type="EMBL" id="KIJ12480.1"/>
    </source>
</evidence>
<accession>A0A0C9TA14</accession>
<reference evidence="2 3" key="1">
    <citation type="submission" date="2014-06" db="EMBL/GenBank/DDBJ databases">
        <authorList>
            <consortium name="DOE Joint Genome Institute"/>
            <person name="Kuo A."/>
            <person name="Kohler A."/>
            <person name="Nagy L.G."/>
            <person name="Floudas D."/>
            <person name="Copeland A."/>
            <person name="Barry K.W."/>
            <person name="Cichocki N."/>
            <person name="Veneault-Fourrey C."/>
            <person name="LaButti K."/>
            <person name="Lindquist E.A."/>
            <person name="Lipzen A."/>
            <person name="Lundell T."/>
            <person name="Morin E."/>
            <person name="Murat C."/>
            <person name="Sun H."/>
            <person name="Tunlid A."/>
            <person name="Henrissat B."/>
            <person name="Grigoriev I.V."/>
            <person name="Hibbett D.S."/>
            <person name="Martin F."/>
            <person name="Nordberg H.P."/>
            <person name="Cantor M.N."/>
            <person name="Hua S.X."/>
        </authorList>
    </citation>
    <scope>NUCLEOTIDE SEQUENCE [LARGE SCALE GENOMIC DNA]</scope>
    <source>
        <strain evidence="2 3">ATCC 200175</strain>
    </source>
</reference>
<feature type="compositionally biased region" description="Polar residues" evidence="1">
    <location>
        <begin position="1"/>
        <end position="16"/>
    </location>
</feature>
<dbReference type="HOGENOM" id="CLU_2237415_0_0_1"/>
<evidence type="ECO:0000313" key="3">
    <source>
        <dbReference type="Proteomes" id="UP000053647"/>
    </source>
</evidence>
<organism evidence="2 3">
    <name type="scientific">Paxillus involutus ATCC 200175</name>
    <dbReference type="NCBI Taxonomy" id="664439"/>
    <lineage>
        <taxon>Eukaryota</taxon>
        <taxon>Fungi</taxon>
        <taxon>Dikarya</taxon>
        <taxon>Basidiomycota</taxon>
        <taxon>Agaricomycotina</taxon>
        <taxon>Agaricomycetes</taxon>
        <taxon>Agaricomycetidae</taxon>
        <taxon>Boletales</taxon>
        <taxon>Paxilineae</taxon>
        <taxon>Paxillaceae</taxon>
        <taxon>Paxillus</taxon>
    </lineage>
</organism>
<dbReference type="Gene3D" id="1.20.120.1240">
    <property type="entry name" value="Dynamin, middle domain"/>
    <property type="match status" value="1"/>
</dbReference>
<keyword evidence="3" id="KW-1185">Reference proteome</keyword>
<evidence type="ECO:0000256" key="1">
    <source>
        <dbReference type="SAM" id="MobiDB-lite"/>
    </source>
</evidence>
<feature type="region of interest" description="Disordered" evidence="1">
    <location>
        <begin position="1"/>
        <end position="47"/>
    </location>
</feature>
<dbReference type="OrthoDB" id="2677227at2759"/>
<dbReference type="Proteomes" id="UP000053647">
    <property type="component" value="Unassembled WGS sequence"/>
</dbReference>
<dbReference type="AlphaFoldDB" id="A0A0C9TA14"/>